<dbReference type="RefSeq" id="WP_371840561.1">
    <property type="nucleotide sequence ID" value="NZ_JBGMEK010000056.1"/>
</dbReference>
<sequence>MNRSYLSVLNLCTFMAWMLISSNMLAMSPELESSFFKYMNLRENAELFSIEKTDQMPPGQDIIYIDYVCDPNDESKPCILDLPGNYPSVEYVIEEGAYLQEVRLTGQTTVVTMGGGQVTSSIQIFNKSELYLLGGSIVSINGRDSSLVVLDGTQASIAHMYDSSTLFSTNNSPTRSLFSYENASIYMLGANYSEGEKIQVFSSGSSTINLYGERFIYILSTNGCVWSDNIAPEGEPGIYVNIQGQCLSVGMISGSQVFITSSATDNGKVRFFDVD</sequence>
<accession>A0ABV4P3C4</accession>
<dbReference type="Proteomes" id="UP001569428">
    <property type="component" value="Unassembled WGS sequence"/>
</dbReference>
<protein>
    <recommendedName>
        <fullName evidence="3">Auto-transporter adhesin head GIN domain-containing protein</fullName>
    </recommendedName>
</protein>
<evidence type="ECO:0000313" key="2">
    <source>
        <dbReference type="Proteomes" id="UP001569428"/>
    </source>
</evidence>
<gene>
    <name evidence="1" type="ORF">ACCI49_18120</name>
</gene>
<comment type="caution">
    <text evidence="1">The sequence shown here is derived from an EMBL/GenBank/DDBJ whole genome shotgun (WGS) entry which is preliminary data.</text>
</comment>
<reference evidence="1 2" key="1">
    <citation type="submission" date="2024-08" db="EMBL/GenBank/DDBJ databases">
        <authorList>
            <person name="Ishaq N."/>
        </authorList>
    </citation>
    <scope>NUCLEOTIDE SEQUENCE [LARGE SCALE GENOMIC DNA]</scope>
    <source>
        <strain evidence="1 2">DSM 18651</strain>
    </source>
</reference>
<proteinExistence type="predicted"/>
<evidence type="ECO:0000313" key="1">
    <source>
        <dbReference type="EMBL" id="MFA0812832.1"/>
    </source>
</evidence>
<keyword evidence="2" id="KW-1185">Reference proteome</keyword>
<evidence type="ECO:0008006" key="3">
    <source>
        <dbReference type="Google" id="ProtNLM"/>
    </source>
</evidence>
<dbReference type="EMBL" id="JBGMEK010000056">
    <property type="protein sequence ID" value="MFA0812832.1"/>
    <property type="molecule type" value="Genomic_DNA"/>
</dbReference>
<organism evidence="1 2">
    <name type="scientific">Microbulbifer epialgicus</name>
    <dbReference type="NCBI Taxonomy" id="393907"/>
    <lineage>
        <taxon>Bacteria</taxon>
        <taxon>Pseudomonadati</taxon>
        <taxon>Pseudomonadota</taxon>
        <taxon>Gammaproteobacteria</taxon>
        <taxon>Cellvibrionales</taxon>
        <taxon>Microbulbiferaceae</taxon>
        <taxon>Microbulbifer</taxon>
    </lineage>
</organism>
<name>A0ABV4P3C4_9GAMM</name>